<dbReference type="Proteomes" id="UP000007303">
    <property type="component" value="Unassembled WGS sequence"/>
</dbReference>
<keyword evidence="13" id="KW-1185">Reference proteome</keyword>
<evidence type="ECO:0000256" key="9">
    <source>
        <dbReference type="SAM" id="SignalP"/>
    </source>
</evidence>
<dbReference type="EMBL" id="CAAE01009096">
    <property type="protein sequence ID" value="CAF91729.1"/>
    <property type="molecule type" value="Genomic_DNA"/>
</dbReference>
<dbReference type="OrthoDB" id="1869581at2759"/>
<sequence>MEILCVFCFALVFGVSLDTMDQSRKRKFSPVWDHFDLITENKVKCRICSQELSYINRSTSTMLRHYRARHEKEEQVNSPVINTGASRKQAIDEAIVNMIIKDCQPLSLVEDEGFKELLQLLEPSYVLPSRKPIKTMINQKYEEKKEQVKKELLR</sequence>
<feature type="signal peptide" evidence="9">
    <location>
        <begin position="1"/>
        <end position="17"/>
    </location>
</feature>
<evidence type="ECO:0000256" key="6">
    <source>
        <dbReference type="ARBA" id="ARBA00023163"/>
    </source>
</evidence>
<evidence type="ECO:0000256" key="8">
    <source>
        <dbReference type="PROSITE-ProRule" id="PRU00027"/>
    </source>
</evidence>
<dbReference type="SUPFAM" id="SSF140996">
    <property type="entry name" value="Hermes dimerisation domain"/>
    <property type="match status" value="1"/>
</dbReference>
<keyword evidence="2" id="KW-0479">Metal-binding</keyword>
<evidence type="ECO:0000313" key="11">
    <source>
        <dbReference type="EMBL" id="CAF91729.1"/>
    </source>
</evidence>
<organism evidence="11">
    <name type="scientific">Tetraodon nigroviridis</name>
    <name type="common">Spotted green pufferfish</name>
    <name type="synonym">Chelonodon nigroviridis</name>
    <dbReference type="NCBI Taxonomy" id="99883"/>
    <lineage>
        <taxon>Eukaryota</taxon>
        <taxon>Metazoa</taxon>
        <taxon>Chordata</taxon>
        <taxon>Craniata</taxon>
        <taxon>Vertebrata</taxon>
        <taxon>Euteleostomi</taxon>
        <taxon>Actinopterygii</taxon>
        <taxon>Neopterygii</taxon>
        <taxon>Teleostei</taxon>
        <taxon>Neoteleostei</taxon>
        <taxon>Acanthomorphata</taxon>
        <taxon>Eupercaria</taxon>
        <taxon>Tetraodontiformes</taxon>
        <taxon>Tetradontoidea</taxon>
        <taxon>Tetraodontidae</taxon>
        <taxon>Tetraodon</taxon>
    </lineage>
</organism>
<dbReference type="SMART" id="SM00614">
    <property type="entry name" value="ZnF_BED"/>
    <property type="match status" value="1"/>
</dbReference>
<dbReference type="OMA" id="SMCNICH"/>
<comment type="subcellular location">
    <subcellularLocation>
        <location evidence="1">Nucleus</location>
    </subcellularLocation>
</comment>
<keyword evidence="7" id="KW-0539">Nucleus</keyword>
<evidence type="ECO:0000256" key="2">
    <source>
        <dbReference type="ARBA" id="ARBA00022723"/>
    </source>
</evidence>
<keyword evidence="4" id="KW-0862">Zinc</keyword>
<dbReference type="InterPro" id="IPR052035">
    <property type="entry name" value="ZnF_BED_domain_contain"/>
</dbReference>
<evidence type="ECO:0000256" key="3">
    <source>
        <dbReference type="ARBA" id="ARBA00022771"/>
    </source>
</evidence>
<dbReference type="PANTHER" id="PTHR46481">
    <property type="entry name" value="ZINC FINGER BED DOMAIN-CONTAINING PROTEIN 4"/>
    <property type="match status" value="1"/>
</dbReference>
<evidence type="ECO:0000256" key="4">
    <source>
        <dbReference type="ARBA" id="ARBA00022833"/>
    </source>
</evidence>
<dbReference type="Gene3D" id="1.10.10.1070">
    <property type="entry name" value="Zinc finger, BED domain-containing"/>
    <property type="match status" value="1"/>
</dbReference>
<protein>
    <submittedName>
        <fullName evidence="11">(spotted green pufferfish) hypothetical protein</fullName>
    </submittedName>
</protein>
<dbReference type="PANTHER" id="PTHR46481:SF10">
    <property type="entry name" value="ZINC FINGER BED DOMAIN-CONTAINING PROTEIN 39"/>
    <property type="match status" value="1"/>
</dbReference>
<dbReference type="Ensembl" id="ENSTNIT00000006807.1">
    <property type="protein sequence ID" value="ENSTNIP00000006656.1"/>
    <property type="gene ID" value="ENSTNIG00000004045.1"/>
</dbReference>
<keyword evidence="5" id="KW-0805">Transcription regulation</keyword>
<dbReference type="GO" id="GO:0003677">
    <property type="term" value="F:DNA binding"/>
    <property type="evidence" value="ECO:0007669"/>
    <property type="project" value="InterPro"/>
</dbReference>
<feature type="domain" description="BED-type" evidence="10">
    <location>
        <begin position="26"/>
        <end position="77"/>
    </location>
</feature>
<dbReference type="AlphaFoldDB" id="Q4T5V3"/>
<dbReference type="GeneTree" id="ENSGT00940000158431"/>
<keyword evidence="9" id="KW-0732">Signal</keyword>
<keyword evidence="6" id="KW-0804">Transcription</keyword>
<name>Q4T5V3_TETNG</name>
<accession>Q4T5V3</accession>
<evidence type="ECO:0000259" key="10">
    <source>
        <dbReference type="PROSITE" id="PS50808"/>
    </source>
</evidence>
<dbReference type="SUPFAM" id="SSF57667">
    <property type="entry name" value="beta-beta-alpha zinc fingers"/>
    <property type="match status" value="1"/>
</dbReference>
<dbReference type="KEGG" id="tng:GSTEN00006625G001"/>
<dbReference type="GO" id="GO:0009791">
    <property type="term" value="P:post-embryonic development"/>
    <property type="evidence" value="ECO:0007669"/>
    <property type="project" value="UniProtKB-ARBA"/>
</dbReference>
<dbReference type="Pfam" id="PF02892">
    <property type="entry name" value="zf-BED"/>
    <property type="match status" value="1"/>
</dbReference>
<evidence type="ECO:0000256" key="7">
    <source>
        <dbReference type="ARBA" id="ARBA00023242"/>
    </source>
</evidence>
<evidence type="ECO:0000256" key="1">
    <source>
        <dbReference type="ARBA" id="ARBA00004123"/>
    </source>
</evidence>
<dbReference type="InterPro" id="IPR003656">
    <property type="entry name" value="Znf_BED"/>
</dbReference>
<gene>
    <name evidence="11" type="ORF">GSTENG00006625001</name>
</gene>
<reference evidence="12" key="3">
    <citation type="submission" date="2025-05" db="UniProtKB">
        <authorList>
            <consortium name="Ensembl"/>
        </authorList>
    </citation>
    <scope>IDENTIFICATION</scope>
</reference>
<reference evidence="11" key="2">
    <citation type="submission" date="2004-02" db="EMBL/GenBank/DDBJ databases">
        <authorList>
            <consortium name="Genoscope"/>
            <consortium name="Whitehead Institute Centre for Genome Research"/>
        </authorList>
    </citation>
    <scope>NUCLEOTIDE SEQUENCE</scope>
</reference>
<dbReference type="PROSITE" id="PS50808">
    <property type="entry name" value="ZF_BED"/>
    <property type="match status" value="1"/>
</dbReference>
<evidence type="ECO:0000313" key="12">
    <source>
        <dbReference type="Ensembl" id="ENSTNIP00000006656.1"/>
    </source>
</evidence>
<evidence type="ECO:0000313" key="13">
    <source>
        <dbReference type="Proteomes" id="UP000007303"/>
    </source>
</evidence>
<dbReference type="HOGENOM" id="CLU_143595_0_0_1"/>
<proteinExistence type="predicted"/>
<reference evidence="11 13" key="1">
    <citation type="journal article" date="2004" name="Nature">
        <title>Genome duplication in the teleost fish Tetraodon nigroviridis reveals the early vertebrate proto-karyotype.</title>
        <authorList>
            <person name="Jaillon O."/>
            <person name="Aury J.-M."/>
            <person name="Brunet F."/>
            <person name="Petit J.-L."/>
            <person name="Stange-Thomann N."/>
            <person name="Mauceli E."/>
            <person name="Bouneau L."/>
            <person name="Fischer C."/>
            <person name="Ozouf-Costaz C."/>
            <person name="Bernot A."/>
            <person name="Nicaud S."/>
            <person name="Jaffe D."/>
            <person name="Fisher S."/>
            <person name="Lutfalla G."/>
            <person name="Dossat C."/>
            <person name="Segurens B."/>
            <person name="Dasilva C."/>
            <person name="Salanoubat M."/>
            <person name="Levy M."/>
            <person name="Boudet N."/>
            <person name="Castellano S."/>
            <person name="Anthouard V."/>
            <person name="Jubin C."/>
            <person name="Castelli V."/>
            <person name="Katinka M."/>
            <person name="Vacherie B."/>
            <person name="Biemont C."/>
            <person name="Skalli Z."/>
            <person name="Cattolico L."/>
            <person name="Poulain J."/>
            <person name="De Berardinis V."/>
            <person name="Cruaud C."/>
            <person name="Duprat S."/>
            <person name="Brottier P."/>
            <person name="Coutanceau J.-P."/>
            <person name="Gouzy J."/>
            <person name="Parra G."/>
            <person name="Lardier G."/>
            <person name="Chapple C."/>
            <person name="McKernan K.J."/>
            <person name="McEwan P."/>
            <person name="Bosak S."/>
            <person name="Kellis M."/>
            <person name="Volff J.-N."/>
            <person name="Guigo R."/>
            <person name="Zody M.C."/>
            <person name="Mesirov J."/>
            <person name="Lindblad-Toh K."/>
            <person name="Birren B."/>
            <person name="Nusbaum C."/>
            <person name="Kahn D."/>
            <person name="Robinson-Rechavi M."/>
            <person name="Laudet V."/>
            <person name="Schachter V."/>
            <person name="Quetier F."/>
            <person name="Saurin W."/>
            <person name="Scarpelli C."/>
            <person name="Wincker P."/>
            <person name="Lander E.S."/>
            <person name="Weissenbach J."/>
            <person name="Roest Crollius H."/>
        </authorList>
    </citation>
    <scope>NUCLEOTIDE SEQUENCE [LARGE SCALE GENOMIC DNA]</scope>
</reference>
<dbReference type="GO" id="GO:0008270">
    <property type="term" value="F:zinc ion binding"/>
    <property type="evidence" value="ECO:0007669"/>
    <property type="project" value="UniProtKB-KW"/>
</dbReference>
<dbReference type="InterPro" id="IPR036236">
    <property type="entry name" value="Znf_C2H2_sf"/>
</dbReference>
<keyword evidence="3 8" id="KW-0863">Zinc-finger</keyword>
<feature type="chain" id="PRO_5014105127" evidence="9">
    <location>
        <begin position="18"/>
        <end position="154"/>
    </location>
</feature>
<evidence type="ECO:0000256" key="5">
    <source>
        <dbReference type="ARBA" id="ARBA00023015"/>
    </source>
</evidence>
<dbReference type="GO" id="GO:0005634">
    <property type="term" value="C:nucleus"/>
    <property type="evidence" value="ECO:0007669"/>
    <property type="project" value="UniProtKB-SubCell"/>
</dbReference>